<dbReference type="Pfam" id="PF07992">
    <property type="entry name" value="Pyr_redox_2"/>
    <property type="match status" value="1"/>
</dbReference>
<dbReference type="GO" id="GO:0016491">
    <property type="term" value="F:oxidoreductase activity"/>
    <property type="evidence" value="ECO:0007669"/>
    <property type="project" value="UniProtKB-KW"/>
</dbReference>
<dbReference type="PANTHER" id="PTHR42949:SF3">
    <property type="entry name" value="ANAEROBIC GLYCEROL-3-PHOSPHATE DEHYDROGENASE SUBUNIT B"/>
    <property type="match status" value="1"/>
</dbReference>
<reference evidence="4 5" key="1">
    <citation type="submission" date="2015-12" db="EMBL/GenBank/DDBJ databases">
        <title>Diversity of Burkholderia near neighbor genomes.</title>
        <authorList>
            <person name="Sahl J."/>
            <person name="Wagner D."/>
            <person name="Keim P."/>
        </authorList>
    </citation>
    <scope>NUCLEOTIDE SEQUENCE [LARGE SCALE GENOMIC DNA]</scope>
    <source>
        <strain evidence="4 5">BDU6</strain>
    </source>
</reference>
<gene>
    <name evidence="4" type="ORF">WS70_17995</name>
</gene>
<dbReference type="SUPFAM" id="SSF51905">
    <property type="entry name" value="FAD/NAD(P)-binding domain"/>
    <property type="match status" value="1"/>
</dbReference>
<dbReference type="PRINTS" id="PR00420">
    <property type="entry name" value="RNGMNOXGNASE"/>
</dbReference>
<evidence type="ECO:0000256" key="1">
    <source>
        <dbReference type="ARBA" id="ARBA00023002"/>
    </source>
</evidence>
<evidence type="ECO:0000313" key="4">
    <source>
        <dbReference type="EMBL" id="AOJ03815.1"/>
    </source>
</evidence>
<evidence type="ECO:0000259" key="3">
    <source>
        <dbReference type="Pfam" id="PF07992"/>
    </source>
</evidence>
<dbReference type="EMBL" id="CP013387">
    <property type="protein sequence ID" value="AOJ03815.1"/>
    <property type="molecule type" value="Genomic_DNA"/>
</dbReference>
<sequence length="472" mass="50702">MAESRVIVVGAGPAGVRCAEALVRAGVRPLVVDEGRRDGGQIYRRQPEPFVRPYAKLYGTEAERARSLHDTFERLRPVLDYSPDTLAWNVSGGALYTMRAGRSYRHPYDALILCPGATDRLIPVKGWQYAGAYSLGASQIALKAQACAIGSEVVFMGTGPLLYLVASQYVQAGASVAAVLDTSLASDRLRALPKLLARPDALFKGTRLVASLKDRGVTIETGVTPVEIHGDDARGVSGVSYRDAQGEVRRIGCDAIALGYHLRPETQLADLAGCAFRFDEQTRQWLPQRDEMGRGSVERIYLAGDGARILGADGAEAAGELAALAALNDLGRAVDARRIAALQRVLQKMDRFRAGLARAFPWPARQAAQLSDDTIVCRCEGISAGELRRVIRDEGACEANRAKAFSRVGMGRCQGRYCGHAAAEVIADAAKLPLEAVGRLRGQAPVKPLAIATHEIADAPRTRATDETVEES</sequence>
<protein>
    <submittedName>
        <fullName evidence="4">FAD/NAD(P)-binding oxidoreductase</fullName>
    </submittedName>
</protein>
<proteinExistence type="predicted"/>
<feature type="domain" description="BFD-like [2Fe-2S]-binding" evidence="2">
    <location>
        <begin position="375"/>
        <end position="427"/>
    </location>
</feature>
<dbReference type="Gene3D" id="1.10.10.1100">
    <property type="entry name" value="BFD-like [2Fe-2S]-binding domain"/>
    <property type="match status" value="1"/>
</dbReference>
<dbReference type="KEGG" id="buu:WS70_17995"/>
<keyword evidence="5" id="KW-1185">Reference proteome</keyword>
<organism evidence="4 5">
    <name type="scientific">Burkholderia mayonis</name>
    <dbReference type="NCBI Taxonomy" id="1385591"/>
    <lineage>
        <taxon>Bacteria</taxon>
        <taxon>Pseudomonadati</taxon>
        <taxon>Pseudomonadota</taxon>
        <taxon>Betaproteobacteria</taxon>
        <taxon>Burkholderiales</taxon>
        <taxon>Burkholderiaceae</taxon>
        <taxon>Burkholderia</taxon>
        <taxon>pseudomallei group</taxon>
    </lineage>
</organism>
<dbReference type="InterPro" id="IPR007419">
    <property type="entry name" value="BFD-like_2Fe2S-bd_dom"/>
</dbReference>
<evidence type="ECO:0000313" key="5">
    <source>
        <dbReference type="Proteomes" id="UP000062519"/>
    </source>
</evidence>
<dbReference type="InterPro" id="IPR017224">
    <property type="entry name" value="Opine_Oxase_asu/HCN_bsu"/>
</dbReference>
<dbReference type="InterPro" id="IPR041854">
    <property type="entry name" value="BFD-like_2Fe2S-bd_dom_sf"/>
</dbReference>
<name>A0A1B4FJF3_9BURK</name>
<dbReference type="AlphaFoldDB" id="A0A1B4FJF3"/>
<dbReference type="PANTHER" id="PTHR42949">
    <property type="entry name" value="ANAEROBIC GLYCEROL-3-PHOSPHATE DEHYDROGENASE SUBUNIT B"/>
    <property type="match status" value="1"/>
</dbReference>
<dbReference type="RefSeq" id="WP_059470264.1">
    <property type="nucleotide sequence ID" value="NZ_CP013387.1"/>
</dbReference>
<dbReference type="InterPro" id="IPR051691">
    <property type="entry name" value="Metab_Enz_Cyan_OpOx_G3PDH"/>
</dbReference>
<evidence type="ECO:0000259" key="2">
    <source>
        <dbReference type="Pfam" id="PF04324"/>
    </source>
</evidence>
<keyword evidence="1" id="KW-0560">Oxidoreductase</keyword>
<dbReference type="CDD" id="cd19946">
    <property type="entry name" value="GlpA-like_Fer2_BFD-like"/>
    <property type="match status" value="1"/>
</dbReference>
<accession>A0A1B4FJF3</accession>
<dbReference type="Proteomes" id="UP000062519">
    <property type="component" value="Chromosome 2"/>
</dbReference>
<dbReference type="PIRSF" id="PIRSF037495">
    <property type="entry name" value="Opine_OX_OoxA/HcnB"/>
    <property type="match status" value="1"/>
</dbReference>
<feature type="domain" description="FAD/NAD(P)-binding" evidence="3">
    <location>
        <begin position="5"/>
        <end position="309"/>
    </location>
</feature>
<dbReference type="InterPro" id="IPR023753">
    <property type="entry name" value="FAD/NAD-binding_dom"/>
</dbReference>
<dbReference type="Gene3D" id="3.50.50.60">
    <property type="entry name" value="FAD/NAD(P)-binding domain"/>
    <property type="match status" value="2"/>
</dbReference>
<dbReference type="Pfam" id="PF04324">
    <property type="entry name" value="Fer2_BFD"/>
    <property type="match status" value="1"/>
</dbReference>
<dbReference type="InterPro" id="IPR036188">
    <property type="entry name" value="FAD/NAD-bd_sf"/>
</dbReference>